<feature type="region of interest" description="Disordered" evidence="5">
    <location>
        <begin position="284"/>
        <end position="311"/>
    </location>
</feature>
<proteinExistence type="inferred from homology"/>
<dbReference type="OrthoDB" id="2320368at2759"/>
<dbReference type="NCBIfam" id="TIGR01011">
    <property type="entry name" value="rpsB_bact"/>
    <property type="match status" value="1"/>
</dbReference>
<dbReference type="GO" id="GO:0005763">
    <property type="term" value="C:mitochondrial small ribosomal subunit"/>
    <property type="evidence" value="ECO:0007669"/>
    <property type="project" value="TreeGrafter"/>
</dbReference>
<dbReference type="InterPro" id="IPR023591">
    <property type="entry name" value="Ribosomal_uS2_flav_dom_sf"/>
</dbReference>
<dbReference type="AlphaFoldDB" id="A0A9P5PL69"/>
<dbReference type="GO" id="GO:0006412">
    <property type="term" value="P:translation"/>
    <property type="evidence" value="ECO:0007669"/>
    <property type="project" value="InterPro"/>
</dbReference>
<dbReference type="PANTHER" id="PTHR12534:SF0">
    <property type="entry name" value="SMALL RIBOSOMAL SUBUNIT PROTEIN US2M"/>
    <property type="match status" value="1"/>
</dbReference>
<dbReference type="Proteomes" id="UP000772434">
    <property type="component" value="Unassembled WGS sequence"/>
</dbReference>
<keyword evidence="2 4" id="KW-0689">Ribosomal protein</keyword>
<dbReference type="InterPro" id="IPR005706">
    <property type="entry name" value="Ribosomal_uS2_bac/mit/plastid"/>
</dbReference>
<dbReference type="PROSITE" id="PS00962">
    <property type="entry name" value="RIBOSOMAL_S2_1"/>
    <property type="match status" value="1"/>
</dbReference>
<dbReference type="InterPro" id="IPR001865">
    <property type="entry name" value="Ribosomal_uS2"/>
</dbReference>
<evidence type="ECO:0000256" key="2">
    <source>
        <dbReference type="ARBA" id="ARBA00022980"/>
    </source>
</evidence>
<sequence>MNLILRPRLARLSRKCPRQFSTQAPESLETQDDWTNFQQTRSSLKTLMDSLTRYGSHQTSNWSMRNPLHKPAKDATLSALLASGAHFGHASSRMNPNFMPYAYGTRAGITLIDLDHTLPLLRRAAKLVRAITANDGQIVFIGTRPDLRPVVQKAAFRLGEQGFHVGERWLPGTLTNKWQMFGHDTVRSKRIIPDLVILLNPIQNMNAIQECALTNVPTIGIIDSNVDPRIVMYPIPANDESPRTAEIIAGVLSIAGREGIALRQAEEARMRLAVDTAWEDFPATEEAVSEFEKKEEQEDTKPLDGEESFDY</sequence>
<dbReference type="PROSITE" id="PS00963">
    <property type="entry name" value="RIBOSOMAL_S2_2"/>
    <property type="match status" value="1"/>
</dbReference>
<comment type="similarity">
    <text evidence="1 4">Belongs to the universal ribosomal protein uS2 family.</text>
</comment>
<evidence type="ECO:0000313" key="7">
    <source>
        <dbReference type="Proteomes" id="UP000772434"/>
    </source>
</evidence>
<feature type="compositionally biased region" description="Basic and acidic residues" evidence="5">
    <location>
        <begin position="290"/>
        <end position="304"/>
    </location>
</feature>
<dbReference type="SUPFAM" id="SSF52313">
    <property type="entry name" value="Ribosomal protein S2"/>
    <property type="match status" value="1"/>
</dbReference>
<dbReference type="Pfam" id="PF00318">
    <property type="entry name" value="Ribosomal_S2"/>
    <property type="match status" value="2"/>
</dbReference>
<dbReference type="PRINTS" id="PR00395">
    <property type="entry name" value="RIBOSOMALS2"/>
</dbReference>
<dbReference type="PANTHER" id="PTHR12534">
    <property type="entry name" value="30S RIBOSOMAL PROTEIN S2 PROKARYOTIC AND ORGANELLAR"/>
    <property type="match status" value="1"/>
</dbReference>
<comment type="caution">
    <text evidence="6">The sequence shown here is derived from an EMBL/GenBank/DDBJ whole genome shotgun (WGS) entry which is preliminary data.</text>
</comment>
<dbReference type="InterPro" id="IPR018130">
    <property type="entry name" value="Ribosomal_uS2_CS"/>
</dbReference>
<evidence type="ECO:0000313" key="6">
    <source>
        <dbReference type="EMBL" id="KAF9065289.1"/>
    </source>
</evidence>
<evidence type="ECO:0000256" key="4">
    <source>
        <dbReference type="RuleBase" id="RU003631"/>
    </source>
</evidence>
<keyword evidence="3 4" id="KW-0687">Ribonucleoprotein</keyword>
<organism evidence="6 7">
    <name type="scientific">Rhodocollybia butyracea</name>
    <dbReference type="NCBI Taxonomy" id="206335"/>
    <lineage>
        <taxon>Eukaryota</taxon>
        <taxon>Fungi</taxon>
        <taxon>Dikarya</taxon>
        <taxon>Basidiomycota</taxon>
        <taxon>Agaricomycotina</taxon>
        <taxon>Agaricomycetes</taxon>
        <taxon>Agaricomycetidae</taxon>
        <taxon>Agaricales</taxon>
        <taxon>Marasmiineae</taxon>
        <taxon>Omphalotaceae</taxon>
        <taxon>Rhodocollybia</taxon>
    </lineage>
</organism>
<evidence type="ECO:0000256" key="5">
    <source>
        <dbReference type="SAM" id="MobiDB-lite"/>
    </source>
</evidence>
<dbReference type="EMBL" id="JADNRY010000106">
    <property type="protein sequence ID" value="KAF9065289.1"/>
    <property type="molecule type" value="Genomic_DNA"/>
</dbReference>
<accession>A0A9P5PL69</accession>
<gene>
    <name evidence="6" type="ORF">BDP27DRAFT_1298297</name>
</gene>
<dbReference type="CDD" id="cd01425">
    <property type="entry name" value="RPS2"/>
    <property type="match status" value="1"/>
</dbReference>
<evidence type="ECO:0000256" key="1">
    <source>
        <dbReference type="ARBA" id="ARBA00006242"/>
    </source>
</evidence>
<evidence type="ECO:0000256" key="3">
    <source>
        <dbReference type="ARBA" id="ARBA00023274"/>
    </source>
</evidence>
<dbReference type="Gene3D" id="3.40.50.10490">
    <property type="entry name" value="Glucose-6-phosphate isomerase like protein, domain 1"/>
    <property type="match status" value="1"/>
</dbReference>
<dbReference type="HAMAP" id="MF_00291_B">
    <property type="entry name" value="Ribosomal_uS2_B"/>
    <property type="match status" value="1"/>
</dbReference>
<keyword evidence="7" id="KW-1185">Reference proteome</keyword>
<protein>
    <submittedName>
        <fullName evidence="6">Ribosomal protein S2, flavodoxin-like domain-containing protein</fullName>
    </submittedName>
</protein>
<dbReference type="GO" id="GO:0003735">
    <property type="term" value="F:structural constituent of ribosome"/>
    <property type="evidence" value="ECO:0007669"/>
    <property type="project" value="InterPro"/>
</dbReference>
<name>A0A9P5PL69_9AGAR</name>
<reference evidence="6" key="1">
    <citation type="submission" date="2020-11" db="EMBL/GenBank/DDBJ databases">
        <authorList>
            <consortium name="DOE Joint Genome Institute"/>
            <person name="Ahrendt S."/>
            <person name="Riley R."/>
            <person name="Andreopoulos W."/>
            <person name="Labutti K."/>
            <person name="Pangilinan J."/>
            <person name="Ruiz-Duenas F.J."/>
            <person name="Barrasa J.M."/>
            <person name="Sanchez-Garcia M."/>
            <person name="Camarero S."/>
            <person name="Miyauchi S."/>
            <person name="Serrano A."/>
            <person name="Linde D."/>
            <person name="Babiker R."/>
            <person name="Drula E."/>
            <person name="Ayuso-Fernandez I."/>
            <person name="Pacheco R."/>
            <person name="Padilla G."/>
            <person name="Ferreira P."/>
            <person name="Barriuso J."/>
            <person name="Kellner H."/>
            <person name="Castanera R."/>
            <person name="Alfaro M."/>
            <person name="Ramirez L."/>
            <person name="Pisabarro A.G."/>
            <person name="Kuo A."/>
            <person name="Tritt A."/>
            <person name="Lipzen A."/>
            <person name="He G."/>
            <person name="Yan M."/>
            <person name="Ng V."/>
            <person name="Cullen D."/>
            <person name="Martin F."/>
            <person name="Rosso M.-N."/>
            <person name="Henrissat B."/>
            <person name="Hibbett D."/>
            <person name="Martinez A.T."/>
            <person name="Grigoriev I.V."/>
        </authorList>
    </citation>
    <scope>NUCLEOTIDE SEQUENCE</scope>
    <source>
        <strain evidence="6">AH 40177</strain>
    </source>
</reference>